<keyword evidence="2" id="KW-1003">Cell membrane</keyword>
<keyword evidence="5 6" id="KW-0472">Membrane</keyword>
<evidence type="ECO:0000256" key="4">
    <source>
        <dbReference type="ARBA" id="ARBA00022989"/>
    </source>
</evidence>
<sequence length="131" mass="14879">MLKNIRSAVRNSLIYGLGNLSVKLVGLILIPIYTDPKYLSINDYGVLGVVEATSQVIIAILGLALAQALTRWYWDQSFSDKQKSMFFTLLTFLLGFSFFLFICFYPFSGQLSILLFEKADFSRLLRLLMDS</sequence>
<dbReference type="EMBL" id="BARW01002557">
    <property type="protein sequence ID" value="GAI72020.1"/>
    <property type="molecule type" value="Genomic_DNA"/>
</dbReference>
<evidence type="ECO:0000256" key="1">
    <source>
        <dbReference type="ARBA" id="ARBA00004651"/>
    </source>
</evidence>
<evidence type="ECO:0000256" key="6">
    <source>
        <dbReference type="SAM" id="Phobius"/>
    </source>
</evidence>
<comment type="subcellular location">
    <subcellularLocation>
        <location evidence="1">Cell membrane</location>
        <topology evidence="1">Multi-pass membrane protein</topology>
    </subcellularLocation>
</comment>
<dbReference type="AlphaFoldDB" id="X1S9C8"/>
<feature type="transmembrane region" description="Helical" evidence="6">
    <location>
        <begin position="86"/>
        <end position="107"/>
    </location>
</feature>
<evidence type="ECO:0000256" key="5">
    <source>
        <dbReference type="ARBA" id="ARBA00023136"/>
    </source>
</evidence>
<feature type="transmembrane region" description="Helical" evidence="6">
    <location>
        <begin position="12"/>
        <end position="33"/>
    </location>
</feature>
<evidence type="ECO:0000256" key="3">
    <source>
        <dbReference type="ARBA" id="ARBA00022692"/>
    </source>
</evidence>
<evidence type="ECO:0000256" key="2">
    <source>
        <dbReference type="ARBA" id="ARBA00022475"/>
    </source>
</evidence>
<dbReference type="InterPro" id="IPR050833">
    <property type="entry name" value="Poly_Biosynth_Transport"/>
</dbReference>
<dbReference type="GO" id="GO:0005886">
    <property type="term" value="C:plasma membrane"/>
    <property type="evidence" value="ECO:0007669"/>
    <property type="project" value="UniProtKB-SubCell"/>
</dbReference>
<keyword evidence="4 6" id="KW-1133">Transmembrane helix</keyword>
<evidence type="ECO:0000313" key="7">
    <source>
        <dbReference type="EMBL" id="GAI72020.1"/>
    </source>
</evidence>
<keyword evidence="3 6" id="KW-0812">Transmembrane</keyword>
<accession>X1S9C8</accession>
<reference evidence="7" key="1">
    <citation type="journal article" date="2014" name="Front. Microbiol.">
        <title>High frequency of phylogenetically diverse reductive dehalogenase-homologous genes in deep subseafloor sedimentary metagenomes.</title>
        <authorList>
            <person name="Kawai M."/>
            <person name="Futagami T."/>
            <person name="Toyoda A."/>
            <person name="Takaki Y."/>
            <person name="Nishi S."/>
            <person name="Hori S."/>
            <person name="Arai W."/>
            <person name="Tsubouchi T."/>
            <person name="Morono Y."/>
            <person name="Uchiyama I."/>
            <person name="Ito T."/>
            <person name="Fujiyama A."/>
            <person name="Inagaki F."/>
            <person name="Takami H."/>
        </authorList>
    </citation>
    <scope>NUCLEOTIDE SEQUENCE</scope>
    <source>
        <strain evidence="7">Expedition CK06-06</strain>
    </source>
</reference>
<proteinExistence type="predicted"/>
<organism evidence="7">
    <name type="scientific">marine sediment metagenome</name>
    <dbReference type="NCBI Taxonomy" id="412755"/>
    <lineage>
        <taxon>unclassified sequences</taxon>
        <taxon>metagenomes</taxon>
        <taxon>ecological metagenomes</taxon>
    </lineage>
</organism>
<comment type="caution">
    <text evidence="7">The sequence shown here is derived from an EMBL/GenBank/DDBJ whole genome shotgun (WGS) entry which is preliminary data.</text>
</comment>
<name>X1S9C8_9ZZZZ</name>
<dbReference type="PANTHER" id="PTHR30250:SF11">
    <property type="entry name" value="O-ANTIGEN TRANSPORTER-RELATED"/>
    <property type="match status" value="1"/>
</dbReference>
<gene>
    <name evidence="7" type="ORF">S12H4_07058</name>
</gene>
<dbReference type="PANTHER" id="PTHR30250">
    <property type="entry name" value="PST FAMILY PREDICTED COLANIC ACID TRANSPORTER"/>
    <property type="match status" value="1"/>
</dbReference>
<protein>
    <recommendedName>
        <fullName evidence="8">Polysaccharide biosynthesis protein</fullName>
    </recommendedName>
</protein>
<feature type="transmembrane region" description="Helical" evidence="6">
    <location>
        <begin position="53"/>
        <end position="74"/>
    </location>
</feature>
<evidence type="ECO:0008006" key="8">
    <source>
        <dbReference type="Google" id="ProtNLM"/>
    </source>
</evidence>